<reference evidence="1 2" key="1">
    <citation type="submission" date="2018-10" db="EMBL/GenBank/DDBJ databases">
        <title>Complete Genome Sequence and Transcriptomic Profiles of a Marine Bacterium, Pseudoalteromonas agarivorans Hao 2018.</title>
        <authorList>
            <person name="Hao L."/>
        </authorList>
    </citation>
    <scope>NUCLEOTIDE SEQUENCE [LARGE SCALE GENOMIC DNA]</scope>
    <source>
        <strain evidence="1 2">Hao 2018</strain>
    </source>
</reference>
<accession>A0AAD0U2V8</accession>
<name>A0AAD0U2V8_9GAMM</name>
<dbReference type="AlphaFoldDB" id="A0AAD0U2V8"/>
<gene>
    <name evidence="1" type="ORF">D9T18_05435</name>
</gene>
<evidence type="ECO:0000313" key="1">
    <source>
        <dbReference type="EMBL" id="AYM86189.1"/>
    </source>
</evidence>
<dbReference type="InterPro" id="IPR045617">
    <property type="entry name" value="DUF6445"/>
</dbReference>
<evidence type="ECO:0000313" key="2">
    <source>
        <dbReference type="Proteomes" id="UP000279995"/>
    </source>
</evidence>
<dbReference type="RefSeq" id="WP_121637221.1">
    <property type="nucleotide sequence ID" value="NZ_CP033065.1"/>
</dbReference>
<proteinExistence type="predicted"/>
<dbReference type="EMBL" id="CP033065">
    <property type="protein sequence ID" value="AYM86189.1"/>
    <property type="molecule type" value="Genomic_DNA"/>
</dbReference>
<organism evidence="1 2">
    <name type="scientific">Pseudoalteromonas agarivorans</name>
    <dbReference type="NCBI Taxonomy" id="176102"/>
    <lineage>
        <taxon>Bacteria</taxon>
        <taxon>Pseudomonadati</taxon>
        <taxon>Pseudomonadota</taxon>
        <taxon>Gammaproteobacteria</taxon>
        <taxon>Alteromonadales</taxon>
        <taxon>Pseudoalteromonadaceae</taxon>
        <taxon>Pseudoalteromonas</taxon>
    </lineage>
</organism>
<dbReference type="Pfam" id="PF20043">
    <property type="entry name" value="DUF6445"/>
    <property type="match status" value="1"/>
</dbReference>
<sequence>MIDFTLNKNMVLQIHTVGEEQTPIIVIDDFVNNVDELINFAVFSQNARETFCAQESDFYPGVRKASPLSYIERLKDLAPIINSHFDMTDKSEFDVILSAFSIACTEPDELRPIQMLPHFDTPNMNQLAMVHFLCDETHGGTSFYKHRALGYERITKERLMPYRQTIKQQAMAQKLHKNPHYINGSTALFEQVYSVEAKLNRVVIYPSNLLHSGNINAANDYVCDPINGRLTISSFAVLR</sequence>
<dbReference type="Proteomes" id="UP000279995">
    <property type="component" value="Chromosome I"/>
</dbReference>
<protein>
    <submittedName>
        <fullName evidence="1">Uncharacterized protein</fullName>
    </submittedName>
</protein>